<evidence type="ECO:0000256" key="5">
    <source>
        <dbReference type="PIRNR" id="PIRNR017250"/>
    </source>
</evidence>
<sequence>MMTQIFLNMASAVPDRQVRVSRIGGRYLVFDIEDVVHIRRHHGMCAVFVGTMPQNPTQSILLSVPIELYAEEAKLLVDKKAAYIVDDAADHLSQLKTMDSSARKAYFQSLKSQRKAAQRVFDDSKAKDRARHAHKVPKGKALPSSASAEVEDSLFGSGTSAPASVVAETVRLPAVTPTASNVLMPSSAMSDTAPIKVPPTYPLYAFLNARGYYITPGLRFGGDYSVYPGDPFRFHAHYLATYYGWDQKIPMLDLTTSGRLGTAVKKGFLMGAEKPTEEQDAEPDPTGKNVRVFCIEWAGM</sequence>
<accession>A0AA39X5R6</accession>
<evidence type="ECO:0000259" key="9">
    <source>
        <dbReference type="Pfam" id="PF26577"/>
    </source>
</evidence>
<feature type="compositionally biased region" description="Basic residues" evidence="7">
    <location>
        <begin position="128"/>
        <end position="138"/>
    </location>
</feature>
<name>A0AA39X5R6_9PEZI</name>
<dbReference type="AlphaFoldDB" id="A0AA39X5R6"/>
<evidence type="ECO:0000259" key="8">
    <source>
        <dbReference type="Pfam" id="PF01974"/>
    </source>
</evidence>
<dbReference type="InterPro" id="IPR006677">
    <property type="entry name" value="tRNA_intron_Endonuc_cat-like"/>
</dbReference>
<keyword evidence="11" id="KW-1185">Reference proteome</keyword>
<evidence type="ECO:0000256" key="3">
    <source>
        <dbReference type="ARBA" id="ARBA00023239"/>
    </source>
</evidence>
<dbReference type="GO" id="GO:0000214">
    <property type="term" value="C:tRNA-intron endonuclease complex"/>
    <property type="evidence" value="ECO:0007669"/>
    <property type="project" value="UniProtKB-UniRule"/>
</dbReference>
<evidence type="ECO:0000256" key="2">
    <source>
        <dbReference type="ARBA" id="ARBA00022694"/>
    </source>
</evidence>
<dbReference type="InterPro" id="IPR059049">
    <property type="entry name" value="TSEN34_N"/>
</dbReference>
<dbReference type="PANTHER" id="PTHR13070">
    <property type="entry name" value="TRNA-SPLICING ENDONUCLEASE SUBUNIT SEN34-RELATED"/>
    <property type="match status" value="1"/>
</dbReference>
<protein>
    <recommendedName>
        <fullName evidence="5">tRNA-splicing endonuclease subunit Sen34</fullName>
        <ecNumber evidence="5">4.6.1.16</ecNumber>
    </recommendedName>
</protein>
<dbReference type="GO" id="GO:0000213">
    <property type="term" value="F:tRNA-intron lyase activity"/>
    <property type="evidence" value="ECO:0007669"/>
    <property type="project" value="UniProtKB-UniRule"/>
</dbReference>
<dbReference type="GO" id="GO:0000379">
    <property type="term" value="P:tRNA-type intron splice site recognition and cleavage"/>
    <property type="evidence" value="ECO:0007669"/>
    <property type="project" value="UniProtKB-UniRule"/>
</dbReference>
<comment type="caution">
    <text evidence="10">The sequence shown here is derived from an EMBL/GenBank/DDBJ whole genome shotgun (WGS) entry which is preliminary data.</text>
</comment>
<organism evidence="10 11">
    <name type="scientific">Immersiella caudata</name>
    <dbReference type="NCBI Taxonomy" id="314043"/>
    <lineage>
        <taxon>Eukaryota</taxon>
        <taxon>Fungi</taxon>
        <taxon>Dikarya</taxon>
        <taxon>Ascomycota</taxon>
        <taxon>Pezizomycotina</taxon>
        <taxon>Sordariomycetes</taxon>
        <taxon>Sordariomycetidae</taxon>
        <taxon>Sordariales</taxon>
        <taxon>Lasiosphaeriaceae</taxon>
        <taxon>Immersiella</taxon>
    </lineage>
</organism>
<feature type="active site" evidence="6">
    <location>
        <position position="235"/>
    </location>
</feature>
<evidence type="ECO:0000256" key="4">
    <source>
        <dbReference type="ARBA" id="ARBA00059865"/>
    </source>
</evidence>
<dbReference type="CDD" id="cd22363">
    <property type="entry name" value="tRNA-intron_lyase_C"/>
    <property type="match status" value="1"/>
</dbReference>
<dbReference type="Pfam" id="PF01974">
    <property type="entry name" value="tRNA_int_endo"/>
    <property type="match status" value="1"/>
</dbReference>
<dbReference type="InterPro" id="IPR011856">
    <property type="entry name" value="tRNA_endonuc-like_dom_sf"/>
</dbReference>
<evidence type="ECO:0000313" key="10">
    <source>
        <dbReference type="EMBL" id="KAK0627700.1"/>
    </source>
</evidence>
<dbReference type="Gene3D" id="3.40.1350.10">
    <property type="match status" value="1"/>
</dbReference>
<feature type="domain" description="TSEN34 N-terminal" evidence="9">
    <location>
        <begin position="18"/>
        <end position="87"/>
    </location>
</feature>
<keyword evidence="2 5" id="KW-0819">tRNA processing</keyword>
<reference evidence="10" key="1">
    <citation type="submission" date="2023-06" db="EMBL/GenBank/DDBJ databases">
        <title>Genome-scale phylogeny and comparative genomics of the fungal order Sordariales.</title>
        <authorList>
            <consortium name="Lawrence Berkeley National Laboratory"/>
            <person name="Hensen N."/>
            <person name="Bonometti L."/>
            <person name="Westerberg I."/>
            <person name="Brannstrom I.O."/>
            <person name="Guillou S."/>
            <person name="Cros-Aarteil S."/>
            <person name="Calhoun S."/>
            <person name="Haridas S."/>
            <person name="Kuo A."/>
            <person name="Mondo S."/>
            <person name="Pangilinan J."/>
            <person name="Riley R."/>
            <person name="Labutti K."/>
            <person name="Andreopoulos B."/>
            <person name="Lipzen A."/>
            <person name="Chen C."/>
            <person name="Yanf M."/>
            <person name="Daum C."/>
            <person name="Ng V."/>
            <person name="Clum A."/>
            <person name="Steindorff A."/>
            <person name="Ohm R."/>
            <person name="Martin F."/>
            <person name="Silar P."/>
            <person name="Natvig D."/>
            <person name="Lalanne C."/>
            <person name="Gautier V."/>
            <person name="Ament-Velasquez S.L."/>
            <person name="Kruys A."/>
            <person name="Hutchinson M.I."/>
            <person name="Powell A.J."/>
            <person name="Barry K."/>
            <person name="Miller A.N."/>
            <person name="Grigoriev I.V."/>
            <person name="Debuchy R."/>
            <person name="Gladieux P."/>
            <person name="Thoren M.H."/>
            <person name="Johannesson H."/>
        </authorList>
    </citation>
    <scope>NUCLEOTIDE SEQUENCE</scope>
    <source>
        <strain evidence="10">CBS 606.72</strain>
    </source>
</reference>
<evidence type="ECO:0000256" key="1">
    <source>
        <dbReference type="ARBA" id="ARBA00008078"/>
    </source>
</evidence>
<dbReference type="Pfam" id="PF26577">
    <property type="entry name" value="TSEN34_N"/>
    <property type="match status" value="1"/>
</dbReference>
<gene>
    <name evidence="10" type="ORF">B0T14DRAFT_513165</name>
</gene>
<dbReference type="SUPFAM" id="SSF53032">
    <property type="entry name" value="tRNA-intron endonuclease catalytic domain-like"/>
    <property type="match status" value="1"/>
</dbReference>
<dbReference type="Proteomes" id="UP001175000">
    <property type="component" value="Unassembled WGS sequence"/>
</dbReference>
<keyword evidence="3 5" id="KW-0456">Lyase</keyword>
<feature type="region of interest" description="Disordered" evidence="7">
    <location>
        <begin position="118"/>
        <end position="145"/>
    </location>
</feature>
<proteinExistence type="inferred from homology"/>
<dbReference type="InterPro" id="IPR036167">
    <property type="entry name" value="tRNA_intron_Endo_cat-like_sf"/>
</dbReference>
<dbReference type="EMBL" id="JAULSU010000002">
    <property type="protein sequence ID" value="KAK0627700.1"/>
    <property type="molecule type" value="Genomic_DNA"/>
</dbReference>
<dbReference type="PANTHER" id="PTHR13070:SF0">
    <property type="entry name" value="TRNA-SPLICING ENDONUCLEASE SUBUNIT SEN34"/>
    <property type="match status" value="1"/>
</dbReference>
<dbReference type="GO" id="GO:0003676">
    <property type="term" value="F:nucleic acid binding"/>
    <property type="evidence" value="ECO:0007669"/>
    <property type="project" value="InterPro"/>
</dbReference>
<feature type="domain" description="tRNA intron endonuclease catalytic" evidence="8">
    <location>
        <begin position="201"/>
        <end position="272"/>
    </location>
</feature>
<dbReference type="InterPro" id="IPR016690">
    <property type="entry name" value="TSEN34"/>
</dbReference>
<comment type="function">
    <text evidence="4">Constitutes one of the two catalytic subunit of the tRNA-splicing endonuclease complex, a complex responsible for identification and cleavage of the splice sites in pre-tRNA. It cleaves pre-tRNA at the 5'- and 3'-splice sites to release the intron. The products are an intron and two tRNA half-molecules bearing 2',3'-cyclic phosphate and 5'-OH termini. There are no conserved sequences at the splice sites, but the intron is invariably located at the same site in the gene, placing the splice sites an invariant distance from the constant structural features of the tRNA body. It probably carries the active site for 3'-splice site cleavage.</text>
</comment>
<evidence type="ECO:0000256" key="7">
    <source>
        <dbReference type="SAM" id="MobiDB-lite"/>
    </source>
</evidence>
<dbReference type="FunFam" id="3.40.1350.10:FF:000008">
    <property type="entry name" value="tRNA-splicing endonuclease subunit Sen34"/>
    <property type="match status" value="1"/>
</dbReference>
<feature type="active site" evidence="6">
    <location>
        <position position="227"/>
    </location>
</feature>
<evidence type="ECO:0000313" key="11">
    <source>
        <dbReference type="Proteomes" id="UP001175000"/>
    </source>
</evidence>
<dbReference type="PIRSF" id="PIRSF017250">
    <property type="entry name" value="tRNA_splic_SEN34"/>
    <property type="match status" value="1"/>
</dbReference>
<dbReference type="EC" id="4.6.1.16" evidence="5"/>
<comment type="similarity">
    <text evidence="1 5">Belongs to the tRNA-intron endonuclease family.</text>
</comment>
<feature type="active site" evidence="6">
    <location>
        <position position="266"/>
    </location>
</feature>
<evidence type="ECO:0000256" key="6">
    <source>
        <dbReference type="PIRSR" id="PIRSR017250-50"/>
    </source>
</evidence>